<protein>
    <recommendedName>
        <fullName evidence="8">F-box domain-containing protein</fullName>
    </recommendedName>
</protein>
<feature type="compositionally biased region" description="Low complexity" evidence="3">
    <location>
        <begin position="495"/>
        <end position="518"/>
    </location>
</feature>
<reference evidence="6 7" key="1">
    <citation type="submission" date="2018-10" db="EMBL/GenBank/DDBJ databases">
        <title>A high-quality apple genome assembly.</title>
        <authorList>
            <person name="Hu J."/>
        </authorList>
    </citation>
    <scope>NUCLEOTIDE SEQUENCE [LARGE SCALE GENOMIC DNA]</scope>
    <source>
        <strain evidence="7">cv. HFTH1</strain>
        <tissue evidence="6">Young leaf</tissue>
    </source>
</reference>
<dbReference type="InterPro" id="IPR025712">
    <property type="entry name" value="Nup54_alpha-helical_dom"/>
</dbReference>
<keyword evidence="1" id="KW-0880">Kelch repeat</keyword>
<evidence type="ECO:0000256" key="3">
    <source>
        <dbReference type="SAM" id="MobiDB-lite"/>
    </source>
</evidence>
<proteinExistence type="predicted"/>
<dbReference type="SUPFAM" id="SSF117281">
    <property type="entry name" value="Kelch motif"/>
    <property type="match status" value="1"/>
</dbReference>
<dbReference type="InterPro" id="IPR006652">
    <property type="entry name" value="Kelch_1"/>
</dbReference>
<evidence type="ECO:0000313" key="7">
    <source>
        <dbReference type="Proteomes" id="UP000290289"/>
    </source>
</evidence>
<dbReference type="Proteomes" id="UP000290289">
    <property type="component" value="Chromosome 16"/>
</dbReference>
<feature type="region of interest" description="Disordered" evidence="3">
    <location>
        <begin position="539"/>
        <end position="583"/>
    </location>
</feature>
<feature type="compositionally biased region" description="Low complexity" evidence="3">
    <location>
        <begin position="539"/>
        <end position="563"/>
    </location>
</feature>
<dbReference type="Pfam" id="PF13874">
    <property type="entry name" value="Nup54"/>
    <property type="match status" value="1"/>
</dbReference>
<dbReference type="SMART" id="SM00612">
    <property type="entry name" value="Kelch"/>
    <property type="match status" value="3"/>
</dbReference>
<dbReference type="PANTHER" id="PTHR46344:SF1">
    <property type="entry name" value="OS02G0504900 PROTEIN"/>
    <property type="match status" value="1"/>
</dbReference>
<dbReference type="STRING" id="3750.A0A498HS46"/>
<name>A0A498HS46_MALDO</name>
<dbReference type="Gene3D" id="2.120.10.80">
    <property type="entry name" value="Kelch-type beta propeller"/>
    <property type="match status" value="1"/>
</dbReference>
<keyword evidence="2" id="KW-0677">Repeat</keyword>
<gene>
    <name evidence="6" type="ORF">DVH24_033825</name>
</gene>
<dbReference type="Pfam" id="PF24681">
    <property type="entry name" value="Kelch_KLHDC2_KLHL20_DRC7"/>
    <property type="match status" value="1"/>
</dbReference>
<dbReference type="InterPro" id="IPR036047">
    <property type="entry name" value="F-box-like_dom_sf"/>
</dbReference>
<evidence type="ECO:0000256" key="2">
    <source>
        <dbReference type="ARBA" id="ARBA00022737"/>
    </source>
</evidence>
<evidence type="ECO:0000313" key="6">
    <source>
        <dbReference type="EMBL" id="RXH72287.1"/>
    </source>
</evidence>
<sequence length="886" mass="98176">MPAFVSEKKRFKDPNMGLSNSVKQDTPIREKSYRSLTSLIVDDFDSPILPGLPDDIAKYCLALVPRSDFPAMGGVCKKWRYFLQSKELITVRRLAGLLEEWLYVLTTDSEGKENHWEVLDCHGHKHQVLPPMPGPMRSGFGVVVLNGKLLVVGGYSVITETTVASDDVYQYDSCLNRWGKLANMNVARYDFACAELSGMIYAVGGYGIDGSSLSSAEVYNPDTDTWTLISSIRRPRYGCFACGFEGKLYVMGGRSSFTIGNSKFVDVYDPESHTWCEMKKNGCVMVTAHAVLEKKLFCSEWKNQRKLSIYNPYDNSWEMVQIPLTGSTSIKFRFGTLDEKLLLFSLEEEPGYRTLLYDPNAAPGSEWQTSEVKMSGPCLCCVTIKVTHSSATVFVCSVAPIRTLEISFVHCSELSLLRKSGDKETKSRHRQNVEQLSYTTLSLYIQQRVRSAAAATMFGAQSSSSPFGTPSSTPAFGTPSSTPAFGTPSSTPAFGTPSSTPAFGTPSSTPSFFTPSTPAFGTPSTSAFSAGGFGGSLFSTPFSSQTQQQQQQQQTPSFQQPQSAGGFGFQAPFSTPQQPTPFPNSQLTTQMAPVAPLPFSLADRDIQAIVDAYKDEPGNPKYAFKHLLFSVTDPQFRVKPAGVSDIMWTEAMAKLEGLESTDRERLWPQLVQGFKDLSQRLKLQDEVLLSDAERLQMTQSNVKMLQRHFQADTLPWIERMRQKEQGLQRRLLRVMRILEALEGKGFRLPLMKGEAELAEKLAAVTGQVRYYYAPYPFYVHPTLCLSLGEDTNKQMDFQLKGSGAELSRRVQNLLTISRVQENSIGGGGLGYLPGSTKIHEQSLAAMQEVLQQQTEAVARLGNVLKRDIRDMEIIMAEDMETTQNGS</sequence>
<keyword evidence="7" id="KW-1185">Reference proteome</keyword>
<dbReference type="SUPFAM" id="SSF81383">
    <property type="entry name" value="F-box domain"/>
    <property type="match status" value="1"/>
</dbReference>
<dbReference type="Pfam" id="PF00646">
    <property type="entry name" value="F-box"/>
    <property type="match status" value="1"/>
</dbReference>
<accession>A0A498HS46</accession>
<feature type="compositionally biased region" description="Polar residues" evidence="3">
    <location>
        <begin position="478"/>
        <end position="493"/>
    </location>
</feature>
<feature type="compositionally biased region" description="Low complexity" evidence="3">
    <location>
        <begin position="462"/>
        <end position="474"/>
    </location>
</feature>
<comment type="caution">
    <text evidence="6">The sequence shown here is derived from an EMBL/GenBank/DDBJ whole genome shotgun (WGS) entry which is preliminary data.</text>
</comment>
<dbReference type="AlphaFoldDB" id="A0A498HS46"/>
<dbReference type="PANTHER" id="PTHR46344">
    <property type="entry name" value="OS02G0202900 PROTEIN"/>
    <property type="match status" value="1"/>
</dbReference>
<organism evidence="6 7">
    <name type="scientific">Malus domestica</name>
    <name type="common">Apple</name>
    <name type="synonym">Pyrus malus</name>
    <dbReference type="NCBI Taxonomy" id="3750"/>
    <lineage>
        <taxon>Eukaryota</taxon>
        <taxon>Viridiplantae</taxon>
        <taxon>Streptophyta</taxon>
        <taxon>Embryophyta</taxon>
        <taxon>Tracheophyta</taxon>
        <taxon>Spermatophyta</taxon>
        <taxon>Magnoliopsida</taxon>
        <taxon>eudicotyledons</taxon>
        <taxon>Gunneridae</taxon>
        <taxon>Pentapetalae</taxon>
        <taxon>rosids</taxon>
        <taxon>fabids</taxon>
        <taxon>Rosales</taxon>
        <taxon>Rosaceae</taxon>
        <taxon>Amygdaloideae</taxon>
        <taxon>Maleae</taxon>
        <taxon>Malus</taxon>
    </lineage>
</organism>
<evidence type="ECO:0000256" key="1">
    <source>
        <dbReference type="ARBA" id="ARBA00022441"/>
    </source>
</evidence>
<evidence type="ECO:0000259" key="4">
    <source>
        <dbReference type="Pfam" id="PF00646"/>
    </source>
</evidence>
<feature type="domain" description="Nucleoporin Nup54 alpha-helical" evidence="5">
    <location>
        <begin position="639"/>
        <end position="769"/>
    </location>
</feature>
<dbReference type="InterPro" id="IPR001810">
    <property type="entry name" value="F-box_dom"/>
</dbReference>
<feature type="region of interest" description="Disordered" evidence="3">
    <location>
        <begin position="460"/>
        <end position="518"/>
    </location>
</feature>
<dbReference type="EMBL" id="RDQH01000342">
    <property type="protein sequence ID" value="RXH72287.1"/>
    <property type="molecule type" value="Genomic_DNA"/>
</dbReference>
<feature type="domain" description="F-box" evidence="4">
    <location>
        <begin position="50"/>
        <end position="88"/>
    </location>
</feature>
<dbReference type="CDD" id="cd22152">
    <property type="entry name" value="F-box_AtAFR-like"/>
    <property type="match status" value="1"/>
</dbReference>
<dbReference type="InterPro" id="IPR015915">
    <property type="entry name" value="Kelch-typ_b-propeller"/>
</dbReference>
<evidence type="ECO:0008006" key="8">
    <source>
        <dbReference type="Google" id="ProtNLM"/>
    </source>
</evidence>
<evidence type="ECO:0000259" key="5">
    <source>
        <dbReference type="Pfam" id="PF13874"/>
    </source>
</evidence>